<evidence type="ECO:0000313" key="3">
    <source>
        <dbReference type="Proteomes" id="UP001189429"/>
    </source>
</evidence>
<organism evidence="2 3">
    <name type="scientific">Prorocentrum cordatum</name>
    <dbReference type="NCBI Taxonomy" id="2364126"/>
    <lineage>
        <taxon>Eukaryota</taxon>
        <taxon>Sar</taxon>
        <taxon>Alveolata</taxon>
        <taxon>Dinophyceae</taxon>
        <taxon>Prorocentrales</taxon>
        <taxon>Prorocentraceae</taxon>
        <taxon>Prorocentrum</taxon>
    </lineage>
</organism>
<feature type="region of interest" description="Disordered" evidence="1">
    <location>
        <begin position="1146"/>
        <end position="1167"/>
    </location>
</feature>
<feature type="compositionally biased region" description="Low complexity" evidence="1">
    <location>
        <begin position="200"/>
        <end position="219"/>
    </location>
</feature>
<reference evidence="2" key="1">
    <citation type="submission" date="2023-10" db="EMBL/GenBank/DDBJ databases">
        <authorList>
            <person name="Chen Y."/>
            <person name="Shah S."/>
            <person name="Dougan E. K."/>
            <person name="Thang M."/>
            <person name="Chan C."/>
        </authorList>
    </citation>
    <scope>NUCLEOTIDE SEQUENCE [LARGE SCALE GENOMIC DNA]</scope>
</reference>
<feature type="region of interest" description="Disordered" evidence="1">
    <location>
        <begin position="197"/>
        <end position="219"/>
    </location>
</feature>
<comment type="caution">
    <text evidence="2">The sequence shown here is derived from an EMBL/GenBank/DDBJ whole genome shotgun (WGS) entry which is preliminary data.</text>
</comment>
<feature type="region of interest" description="Disordered" evidence="1">
    <location>
        <begin position="1238"/>
        <end position="1262"/>
    </location>
</feature>
<protein>
    <submittedName>
        <fullName evidence="2">Uncharacterized protein</fullName>
    </submittedName>
</protein>
<accession>A0ABN9X0L7</accession>
<gene>
    <name evidence="2" type="ORF">PCOR1329_LOCUS72325</name>
</gene>
<dbReference type="EMBL" id="CAUYUJ010019660">
    <property type="protein sequence ID" value="CAK0892756.1"/>
    <property type="molecule type" value="Genomic_DNA"/>
</dbReference>
<feature type="compositionally biased region" description="Basic and acidic residues" evidence="1">
    <location>
        <begin position="1244"/>
        <end position="1253"/>
    </location>
</feature>
<dbReference type="PANTHER" id="PTHR47372:SF11">
    <property type="entry name" value="RE19971P"/>
    <property type="match status" value="1"/>
</dbReference>
<keyword evidence="3" id="KW-1185">Reference proteome</keyword>
<name>A0ABN9X0L7_9DINO</name>
<evidence type="ECO:0000256" key="1">
    <source>
        <dbReference type="SAM" id="MobiDB-lite"/>
    </source>
</evidence>
<sequence length="1262" mass="134368">MVVCGICDESGPKEELSHEYKGMMLHQVCWNGLRAHNNCIKTAPAHVKAQVFEEFQSDRPAWKKRMMAWKDPSKQSREVARNDVVKSFKAGVEHSTHQSNLSLDDDMVVSLIEFQSWKGFWHRTTDEQSKMEFERLHQSQQGQHDLKDAKGAVIERKIAYKDIGRFRKERGATEKSFTKETSEVSEFEYQQKRRRFSVKSAPAGPGPSSLASAAPPLESSTRVYSSEHWVVGGDSAPTRSAGTLSAETLAQNLASSPKDGNDVGAQGRASDHGKQSSAGGGSKPKLFNAKLGISIDDQTRERTIPSGPEVEAMEPISFMEAKRLWAAMAAHVVKGFLGPTSGYVKQLNTASQAVGKDKEGDLHQPTSELVDKLTGVATELETYVSKCGEQCTKAEFVKHAVVMDAKMTDLDGQRKHVQSQLSGLKYFQEKFGHNKSIAYMGHYNRRVKTTKRLQKGGFGKEYADAMSRALYAATGDEQRASLTEAGKGSSKGKTRKVLPFRGDVEVDLEFNGDKVAMWKDPETATLGVIKDFIDKNNEAITSKLKVHQEQFDENGAKWIGCCGRLGSSVTKVDFGQVGSEVYDLLEGGLAPWVCTVKPDSPRVGPSAVPLSGYECVLVPLTPNMAYFVHPVAEVVAQGVSLKDIMKFFETEEGAKINQASFILQPEVGQAAHVPCGHVVQVLFYPVEAAATSSKTCNLGHTLFIPLLHGPGLLGCSPQAALDATKHHAHRAANWSKDKASQAVSHAAGWVDNKTGIGDHINAAKHHINGAAEWIDNKTGGAAGDSLDAAGSMLHEHATRAANWTKNAAKHHGAKAVDWVTDNAQDALEATGSVLQEHAKSAANWTKNAAKHHAAKATEWVNDNAKDALGGAADGVKHHASKAKAWVADNAPDSVGDALGAVRNHTSRAANWVADIAPDSLGGAVDGVKHHASKAKAWVADNAPDSVGDALGAVTNHTSRAADWVADIAPDSMGDALDAVKNHSSRAADWARGKSQDALDAAKHHSGNAADWALNTSQDALGGAVDAAKHHTGKAAEMVQNTSQDALGGAVDAAKHHTGKAAEMLKSTSQDALGGAVDAAKHHTGKAAEMLQNTSQDALDGAVDAAQQHASKAQDALDGAVDAAKGHAGKAAEVLQNKSQDTLDGAMDAAATAQKHASKAQDQTGKAAEMLQNKSQGAIDGAVDAAQKHASTAQDALEGTADNVKHHAGNAKDAVQNLTLEAGQSAKVRLAQLQERVADGMTESEATHVTDSKQRGVWRTWGA</sequence>
<evidence type="ECO:0000313" key="2">
    <source>
        <dbReference type="EMBL" id="CAK0892756.1"/>
    </source>
</evidence>
<dbReference type="PANTHER" id="PTHR47372">
    <property type="entry name" value="DAUER UP-REGULATED-RELATED"/>
    <property type="match status" value="1"/>
</dbReference>
<feature type="region of interest" description="Disordered" evidence="1">
    <location>
        <begin position="254"/>
        <end position="284"/>
    </location>
</feature>
<proteinExistence type="predicted"/>
<dbReference type="Proteomes" id="UP001189429">
    <property type="component" value="Unassembled WGS sequence"/>
</dbReference>